<protein>
    <submittedName>
        <fullName evidence="1">DUF3284 domain-containing protein</fullName>
    </submittedName>
</protein>
<sequence length="167" mass="19792">MSMKLTRILKITEKDFYDFLENDLLSDINQCLGKELSVEDIKKGLKYSKYDNNAHTRIDISILEYKRGEFYKSKIKTLVDTITITYETEVVEEGLKITFNQHIESFEKEKHNKLMRMFSEAVYYGRMTDTLYDIQKKILSSKEGIVEPVRPHPVEHKHMKKLFSKEV</sequence>
<dbReference type="EMBL" id="JAENHN010000046">
    <property type="protein sequence ID" value="MBK1812200.1"/>
    <property type="molecule type" value="Genomic_DNA"/>
</dbReference>
<organism evidence="1 2">
    <name type="scientific">Clostridium yunnanense</name>
    <dbReference type="NCBI Taxonomy" id="2800325"/>
    <lineage>
        <taxon>Bacteria</taxon>
        <taxon>Bacillati</taxon>
        <taxon>Bacillota</taxon>
        <taxon>Clostridia</taxon>
        <taxon>Eubacteriales</taxon>
        <taxon>Clostridiaceae</taxon>
        <taxon>Clostridium</taxon>
    </lineage>
</organism>
<reference evidence="2" key="1">
    <citation type="submission" date="2021-01" db="EMBL/GenBank/DDBJ databases">
        <title>Genome public.</title>
        <authorList>
            <person name="Liu C."/>
            <person name="Sun Q."/>
        </authorList>
    </citation>
    <scope>NUCLEOTIDE SEQUENCE [LARGE SCALE GENOMIC DNA]</scope>
    <source>
        <strain evidence="2">YIM B02505</strain>
    </source>
</reference>
<dbReference type="Pfam" id="PF11687">
    <property type="entry name" value="DUF3284"/>
    <property type="match status" value="1"/>
</dbReference>
<proteinExistence type="predicted"/>
<evidence type="ECO:0000313" key="2">
    <source>
        <dbReference type="Proteomes" id="UP000596739"/>
    </source>
</evidence>
<gene>
    <name evidence="1" type="ORF">JHL18_16375</name>
</gene>
<evidence type="ECO:0000313" key="1">
    <source>
        <dbReference type="EMBL" id="MBK1812200.1"/>
    </source>
</evidence>
<dbReference type="Proteomes" id="UP000596739">
    <property type="component" value="Unassembled WGS sequence"/>
</dbReference>
<dbReference type="InterPro" id="IPR021701">
    <property type="entry name" value="DUF3284"/>
</dbReference>
<comment type="caution">
    <text evidence="1">The sequence shown here is derived from an EMBL/GenBank/DDBJ whole genome shotgun (WGS) entry which is preliminary data.</text>
</comment>
<accession>A0ABS1ES67</accession>
<name>A0ABS1ES67_9CLOT</name>
<keyword evidence="2" id="KW-1185">Reference proteome</keyword>